<evidence type="ECO:0000256" key="4">
    <source>
        <dbReference type="ARBA" id="ARBA00022679"/>
    </source>
</evidence>
<evidence type="ECO:0000256" key="1">
    <source>
        <dbReference type="ARBA" id="ARBA00003907"/>
    </source>
</evidence>
<sequence>MIDLDEVGRTALGVAYLRAYESRRPNAVFVDPLALGLYGSAVVDDAGHLRELPPADDEAGRERRAMYHSIVGRTLFLDEVFTTGAADGVRQFVILGAGLDARAFRLDLGPDAVFYELDRPAVTEVKEQLVAEHSLVAHGQRRVVSADLAGDWLTELRTAGFRPGEPTCWLAEGLLVYLDTDVVWQAIGAITSASAAGSRIGLTVRLPGARPPEDPFASVASMWKPDPGIVDRLVASGWECRSTDARTVLTAHGREILTPTGLQATSGATSRALLVSGVHPGGGELAVGPDD</sequence>
<reference evidence="8" key="1">
    <citation type="submission" date="2009-10" db="EMBL/GenBank/DDBJ databases">
        <title>The complete chromosome of Gordonia bronchialis DSM 43247.</title>
        <authorList>
            <consortium name="US DOE Joint Genome Institute (JGI-PGF)"/>
            <person name="Lucas S."/>
            <person name="Copeland A."/>
            <person name="Lapidus A."/>
            <person name="Glavina del Rio T."/>
            <person name="Dalin E."/>
            <person name="Tice H."/>
            <person name="Bruce D."/>
            <person name="Goodwin L."/>
            <person name="Pitluck S."/>
            <person name="Kyrpides N."/>
            <person name="Mavromatis K."/>
            <person name="Ivanova N."/>
            <person name="Ovchinnikova G."/>
            <person name="Saunders E."/>
            <person name="Brettin T."/>
            <person name="Detter J.C."/>
            <person name="Han C."/>
            <person name="Larimer F."/>
            <person name="Land M."/>
            <person name="Hauser L."/>
            <person name="Markowitz V."/>
            <person name="Cheng J.-F."/>
            <person name="Hugenholtz P."/>
            <person name="Woyke T."/>
            <person name="Wu D."/>
            <person name="Jando M."/>
            <person name="Schneider S."/>
            <person name="Goeker M."/>
            <person name="Klenk H.-P."/>
            <person name="Eisen J.A."/>
        </authorList>
    </citation>
    <scope>NUCLEOTIDE SEQUENCE [LARGE SCALE GENOMIC DNA]</scope>
    <source>
        <strain evidence="8">ATCC 25592 / DSM 43247 / BCRC 13721 / JCM 3198 / KCTC 3076 / NBRC 16047 / NCTC 10667</strain>
    </source>
</reference>
<keyword evidence="8" id="KW-1185">Reference proteome</keyword>
<dbReference type="Pfam" id="PF04072">
    <property type="entry name" value="LCM"/>
    <property type="match status" value="1"/>
</dbReference>
<dbReference type="GO" id="GO:0032259">
    <property type="term" value="P:methylation"/>
    <property type="evidence" value="ECO:0007669"/>
    <property type="project" value="UniProtKB-KW"/>
</dbReference>
<dbReference type="AlphaFoldDB" id="D0LCS9"/>
<evidence type="ECO:0000313" key="7">
    <source>
        <dbReference type="EMBL" id="ACY21600.1"/>
    </source>
</evidence>
<dbReference type="RefSeq" id="WP_012834155.1">
    <property type="nucleotide sequence ID" value="NC_013441.1"/>
</dbReference>
<protein>
    <recommendedName>
        <fullName evidence="6">S-adenosyl-L-methionine-dependent methyltransferase</fullName>
        <ecNumber evidence="6">2.1.1.-</ecNumber>
    </recommendedName>
</protein>
<reference evidence="7 8" key="2">
    <citation type="journal article" date="2010" name="Stand. Genomic Sci.">
        <title>Complete genome sequence of Gordonia bronchialis type strain (3410).</title>
        <authorList>
            <person name="Ivanova N."/>
            <person name="Sikorski J."/>
            <person name="Jando M."/>
            <person name="Lapidus A."/>
            <person name="Nolan M."/>
            <person name="Lucas S."/>
            <person name="Del Rio T.G."/>
            <person name="Tice H."/>
            <person name="Copeland A."/>
            <person name="Cheng J.F."/>
            <person name="Chen F."/>
            <person name="Bruce D."/>
            <person name="Goodwin L."/>
            <person name="Pitluck S."/>
            <person name="Mavromatis K."/>
            <person name="Ovchinnikova G."/>
            <person name="Pati A."/>
            <person name="Chen A."/>
            <person name="Palaniappan K."/>
            <person name="Land M."/>
            <person name="Hauser L."/>
            <person name="Chang Y.J."/>
            <person name="Jeffries C.D."/>
            <person name="Chain P."/>
            <person name="Saunders E."/>
            <person name="Han C."/>
            <person name="Detter J.C."/>
            <person name="Brettin T."/>
            <person name="Rohde M."/>
            <person name="Goker M."/>
            <person name="Bristow J."/>
            <person name="Eisen J.A."/>
            <person name="Markowitz V."/>
            <person name="Hugenholtz P."/>
            <person name="Klenk H.P."/>
            <person name="Kyrpides N.C."/>
        </authorList>
    </citation>
    <scope>NUCLEOTIDE SEQUENCE [LARGE SCALE GENOMIC DNA]</scope>
    <source>
        <strain evidence="8">ATCC 25592 / DSM 43247 / BCRC 13721 / JCM 3198 / KCTC 3076 / NBRC 16047 / NCTC 10667</strain>
    </source>
</reference>
<keyword evidence="4" id="KW-0808">Transferase</keyword>
<name>D0LCS9_GORB4</name>
<organism evidence="7 8">
    <name type="scientific">Gordonia bronchialis (strain ATCC 25592 / DSM 43247 / BCRC 13721 / JCM 3198 / KCTC 3076 / NBRC 16047 / NCTC 10667)</name>
    <name type="common">Rhodococcus bronchialis</name>
    <dbReference type="NCBI Taxonomy" id="526226"/>
    <lineage>
        <taxon>Bacteria</taxon>
        <taxon>Bacillati</taxon>
        <taxon>Actinomycetota</taxon>
        <taxon>Actinomycetes</taxon>
        <taxon>Mycobacteriales</taxon>
        <taxon>Gordoniaceae</taxon>
        <taxon>Gordonia</taxon>
    </lineage>
</organism>
<dbReference type="Gene3D" id="3.40.50.150">
    <property type="entry name" value="Vaccinia Virus protein VP39"/>
    <property type="match status" value="1"/>
</dbReference>
<gene>
    <name evidence="7" type="ordered locus">Gbro_2358</name>
</gene>
<dbReference type="STRING" id="526226.Gbro_2358"/>
<dbReference type="Proteomes" id="UP000001219">
    <property type="component" value="Chromosome"/>
</dbReference>
<dbReference type="HOGENOM" id="CLU_056160_2_0_11"/>
<dbReference type="PANTHER" id="PTHR43619">
    <property type="entry name" value="S-ADENOSYL-L-METHIONINE-DEPENDENT METHYLTRANSFERASE YKTD-RELATED"/>
    <property type="match status" value="1"/>
</dbReference>
<evidence type="ECO:0000256" key="6">
    <source>
        <dbReference type="RuleBase" id="RU362030"/>
    </source>
</evidence>
<dbReference type="eggNOG" id="COG3315">
    <property type="taxonomic scope" value="Bacteria"/>
</dbReference>
<evidence type="ECO:0000256" key="2">
    <source>
        <dbReference type="ARBA" id="ARBA00008138"/>
    </source>
</evidence>
<dbReference type="OrthoDB" id="9806164at2"/>
<keyword evidence="5 6" id="KW-0949">S-adenosyl-L-methionine</keyword>
<dbReference type="EMBL" id="CP001802">
    <property type="protein sequence ID" value="ACY21600.1"/>
    <property type="molecule type" value="Genomic_DNA"/>
</dbReference>
<dbReference type="PANTHER" id="PTHR43619:SF2">
    <property type="entry name" value="S-ADENOSYL-L-METHIONINE-DEPENDENT METHYLTRANSFERASES SUPERFAMILY PROTEIN"/>
    <property type="match status" value="1"/>
</dbReference>
<accession>D0LCS9</accession>
<dbReference type="GO" id="GO:0008168">
    <property type="term" value="F:methyltransferase activity"/>
    <property type="evidence" value="ECO:0007669"/>
    <property type="project" value="UniProtKB-UniRule"/>
</dbReference>
<dbReference type="EC" id="2.1.1.-" evidence="6"/>
<evidence type="ECO:0000256" key="5">
    <source>
        <dbReference type="ARBA" id="ARBA00022691"/>
    </source>
</evidence>
<dbReference type="InterPro" id="IPR029063">
    <property type="entry name" value="SAM-dependent_MTases_sf"/>
</dbReference>
<evidence type="ECO:0000256" key="3">
    <source>
        <dbReference type="ARBA" id="ARBA00022603"/>
    </source>
</evidence>
<dbReference type="InterPro" id="IPR007213">
    <property type="entry name" value="Ppm1/Ppm2/Tcmp"/>
</dbReference>
<comment type="similarity">
    <text evidence="2 6">Belongs to the UPF0677 family.</text>
</comment>
<keyword evidence="3 6" id="KW-0489">Methyltransferase</keyword>
<dbReference type="SUPFAM" id="SSF53335">
    <property type="entry name" value="S-adenosyl-L-methionine-dependent methyltransferases"/>
    <property type="match status" value="1"/>
</dbReference>
<comment type="function">
    <text evidence="1 6">Exhibits S-adenosyl-L-methionine-dependent methyltransferase activity.</text>
</comment>
<dbReference type="KEGG" id="gbr:Gbro_2358"/>
<evidence type="ECO:0000313" key="8">
    <source>
        <dbReference type="Proteomes" id="UP000001219"/>
    </source>
</evidence>
<proteinExistence type="inferred from homology"/>
<dbReference type="InterPro" id="IPR011610">
    <property type="entry name" value="SAM_mthyl_Trfase_ML2640-like"/>
</dbReference>
<dbReference type="NCBIfam" id="TIGR00027">
    <property type="entry name" value="mthyl_TIGR00027"/>
    <property type="match status" value="1"/>
</dbReference>